<protein>
    <submittedName>
        <fullName evidence="1">Uncharacterized protein</fullName>
    </submittedName>
</protein>
<accession>A0A8T0SFU9</accession>
<dbReference type="Proteomes" id="UP000823388">
    <property type="component" value="Chromosome 5K"/>
</dbReference>
<gene>
    <name evidence="1" type="ORF">PVAP13_5KG149928</name>
</gene>
<comment type="caution">
    <text evidence="1">The sequence shown here is derived from an EMBL/GenBank/DDBJ whole genome shotgun (WGS) entry which is preliminary data.</text>
</comment>
<dbReference type="AlphaFoldDB" id="A0A8T0SFU9"/>
<name>A0A8T0SFU9_PANVG</name>
<organism evidence="1 2">
    <name type="scientific">Panicum virgatum</name>
    <name type="common">Blackwell switchgrass</name>
    <dbReference type="NCBI Taxonomy" id="38727"/>
    <lineage>
        <taxon>Eukaryota</taxon>
        <taxon>Viridiplantae</taxon>
        <taxon>Streptophyta</taxon>
        <taxon>Embryophyta</taxon>
        <taxon>Tracheophyta</taxon>
        <taxon>Spermatophyta</taxon>
        <taxon>Magnoliopsida</taxon>
        <taxon>Liliopsida</taxon>
        <taxon>Poales</taxon>
        <taxon>Poaceae</taxon>
        <taxon>PACMAD clade</taxon>
        <taxon>Panicoideae</taxon>
        <taxon>Panicodae</taxon>
        <taxon>Paniceae</taxon>
        <taxon>Panicinae</taxon>
        <taxon>Panicum</taxon>
        <taxon>Panicum sect. Hiantes</taxon>
    </lineage>
</organism>
<dbReference type="EMBL" id="CM029045">
    <property type="protein sequence ID" value="KAG2596264.1"/>
    <property type="molecule type" value="Genomic_DNA"/>
</dbReference>
<sequence>MQIDWRRRGWNREIGEQRAAGNDCRYRQPTALSVSLSSFAAGSLDARMLPCAQPLLFPRTIPVHARFPTAPPPFFHPQPARAAHQIALAPSPRRRTAPALLRIGRQAHLGDD</sequence>
<keyword evidence="2" id="KW-1185">Reference proteome</keyword>
<evidence type="ECO:0000313" key="1">
    <source>
        <dbReference type="EMBL" id="KAG2596264.1"/>
    </source>
</evidence>
<evidence type="ECO:0000313" key="2">
    <source>
        <dbReference type="Proteomes" id="UP000823388"/>
    </source>
</evidence>
<reference evidence="1" key="1">
    <citation type="submission" date="2020-05" db="EMBL/GenBank/DDBJ databases">
        <title>WGS assembly of Panicum virgatum.</title>
        <authorList>
            <person name="Lovell J.T."/>
            <person name="Jenkins J."/>
            <person name="Shu S."/>
            <person name="Juenger T.E."/>
            <person name="Schmutz J."/>
        </authorList>
    </citation>
    <scope>NUCLEOTIDE SEQUENCE</scope>
    <source>
        <strain evidence="1">AP13</strain>
    </source>
</reference>
<proteinExistence type="predicted"/>